<name>E3T830_9CYAN</name>
<feature type="transmembrane region" description="Helical" evidence="9">
    <location>
        <begin position="311"/>
        <end position="330"/>
    </location>
</feature>
<sequence length="357" mass="38853">MATKVDTAPEYPWYAGNSRLEDPAVQGKWLAAHIAQIALIVFWVGLNTFSENQAFDPSLPMFDQGLVLIPHLAALGFGVGSGGVVTNTFVFTQIGAIHMVSSFVLFGGAYYHAKIGPTVLADGGRGNTEQFAFSWDDPKKLGYILGHHLVLIGTGALLFVLWIKFHGIYDPTIGEVRTVAAPGSTIGDVILKYGWFTPGYNCFFVDNLEDLASGHLFIGLVDIAGGIFHINVAPLPWTKPLTRYTYSADGLLGTAIGGLAIMGFISTYFCAVNTLVYPVEFFGPPLEVKFGIAPYFKDTADLADGFYTSRAWLANITYYLSFYMLQGHLYHTLKAMGFKFENIPNLIARDVSSGAVV</sequence>
<dbReference type="SUPFAM" id="SSF161077">
    <property type="entry name" value="Photosystem II antenna protein-like"/>
    <property type="match status" value="1"/>
</dbReference>
<feature type="transmembrane region" description="Helical" evidence="9">
    <location>
        <begin position="29"/>
        <end position="46"/>
    </location>
</feature>
<reference evidence="10" key="1">
    <citation type="journal article" date="2010" name="ISME J.">
        <title>A new chlorophyll d-containing cyanobacterium: evidence for niche adaptation in the genus Acaryochloris.</title>
        <authorList>
            <person name="Mohr R."/>
            <person name="Voss B."/>
            <person name="Schliep M."/>
            <person name="Kurz T."/>
            <person name="Maldener I."/>
            <person name="Adams D.G."/>
            <person name="Larkum A.D."/>
            <person name="Chen M."/>
            <person name="Hess W.R."/>
        </authorList>
    </citation>
    <scope>NUCLEOTIDE SEQUENCE</scope>
    <source>
        <strain evidence="10">HICR111A</strain>
    </source>
</reference>
<keyword evidence="4 9" id="KW-0812">Transmembrane</keyword>
<feature type="transmembrane region" description="Helical" evidence="9">
    <location>
        <begin position="216"/>
        <end position="238"/>
    </location>
</feature>
<accession>E3T830</accession>
<feature type="transmembrane region" description="Helical" evidence="9">
    <location>
        <begin position="90"/>
        <end position="111"/>
    </location>
</feature>
<evidence type="ECO:0000256" key="5">
    <source>
        <dbReference type="ARBA" id="ARBA00022989"/>
    </source>
</evidence>
<proteinExistence type="predicted"/>
<keyword evidence="7" id="KW-0793">Thylakoid</keyword>
<evidence type="ECO:0000256" key="1">
    <source>
        <dbReference type="ARBA" id="ARBA00004636"/>
    </source>
</evidence>
<dbReference type="InterPro" id="IPR000932">
    <property type="entry name" value="PS_antenna-like"/>
</dbReference>
<keyword evidence="2" id="KW-0148">Chlorophyll</keyword>
<dbReference type="EMBL" id="GU354030">
    <property type="protein sequence ID" value="ADO84683.1"/>
    <property type="molecule type" value="Genomic_DNA"/>
</dbReference>
<dbReference type="NCBIfam" id="TIGR03041">
    <property type="entry name" value="PS_antenn_a_b"/>
    <property type="match status" value="1"/>
</dbReference>
<dbReference type="Pfam" id="PF00421">
    <property type="entry name" value="PSII"/>
    <property type="match status" value="1"/>
</dbReference>
<dbReference type="AlphaFoldDB" id="E3T830"/>
<dbReference type="GO" id="GO:0016168">
    <property type="term" value="F:chlorophyll binding"/>
    <property type="evidence" value="ECO:0007669"/>
    <property type="project" value="UniProtKB-KW"/>
</dbReference>
<keyword evidence="3" id="KW-0602">Photosynthesis</keyword>
<protein>
    <submittedName>
        <fullName evidence="10">PsbCh4</fullName>
    </submittedName>
</protein>
<keyword evidence="5 9" id="KW-1133">Transmembrane helix</keyword>
<dbReference type="InterPro" id="IPR036001">
    <property type="entry name" value="PS_II_antenna-like_sf"/>
</dbReference>
<feature type="transmembrane region" description="Helical" evidence="9">
    <location>
        <begin position="250"/>
        <end position="276"/>
    </location>
</feature>
<evidence type="ECO:0000256" key="7">
    <source>
        <dbReference type="ARBA" id="ARBA00023078"/>
    </source>
</evidence>
<evidence type="ECO:0000313" key="10">
    <source>
        <dbReference type="EMBL" id="ADO84683.1"/>
    </source>
</evidence>
<evidence type="ECO:0000256" key="8">
    <source>
        <dbReference type="ARBA" id="ARBA00023136"/>
    </source>
</evidence>
<feature type="transmembrane region" description="Helical" evidence="9">
    <location>
        <begin position="66"/>
        <end position="84"/>
    </location>
</feature>
<evidence type="ECO:0000256" key="4">
    <source>
        <dbReference type="ARBA" id="ARBA00022692"/>
    </source>
</evidence>
<keyword evidence="8 9" id="KW-0472">Membrane</keyword>
<dbReference type="GO" id="GO:0009767">
    <property type="term" value="P:photosynthetic electron transport chain"/>
    <property type="evidence" value="ECO:0007669"/>
    <property type="project" value="InterPro"/>
</dbReference>
<comment type="subcellular location">
    <subcellularLocation>
        <location evidence="1">Cellular thylakoid membrane</location>
        <topology evidence="1">Multi-pass membrane protein</topology>
    </subcellularLocation>
</comment>
<feature type="transmembrane region" description="Helical" evidence="9">
    <location>
        <begin position="141"/>
        <end position="163"/>
    </location>
</feature>
<dbReference type="GO" id="GO:0031676">
    <property type="term" value="C:plasma membrane-derived thylakoid membrane"/>
    <property type="evidence" value="ECO:0007669"/>
    <property type="project" value="UniProtKB-SubCell"/>
</dbReference>
<evidence type="ECO:0000256" key="3">
    <source>
        <dbReference type="ARBA" id="ARBA00022531"/>
    </source>
</evidence>
<keyword evidence="6" id="KW-0157">Chromophore</keyword>
<evidence type="ECO:0000256" key="6">
    <source>
        <dbReference type="ARBA" id="ARBA00022991"/>
    </source>
</evidence>
<evidence type="ECO:0000256" key="9">
    <source>
        <dbReference type="SAM" id="Phobius"/>
    </source>
</evidence>
<dbReference type="GO" id="GO:0009521">
    <property type="term" value="C:photosystem"/>
    <property type="evidence" value="ECO:0007669"/>
    <property type="project" value="InterPro"/>
</dbReference>
<organism evidence="10">
    <name type="scientific">Acaryochloris sp. HICR111A</name>
    <dbReference type="NCBI Taxonomy" id="576912"/>
    <lineage>
        <taxon>Bacteria</taxon>
        <taxon>Bacillati</taxon>
        <taxon>Cyanobacteriota</taxon>
        <taxon>Cyanophyceae</taxon>
        <taxon>Acaryochloridales</taxon>
        <taxon>Acaryochloridaceae</taxon>
        <taxon>Acaryochloris</taxon>
    </lineage>
</organism>
<evidence type="ECO:0000256" key="2">
    <source>
        <dbReference type="ARBA" id="ARBA00022494"/>
    </source>
</evidence>